<evidence type="ECO:0000313" key="1">
    <source>
        <dbReference type="EMBL" id="KAK4409350.1"/>
    </source>
</evidence>
<organism evidence="1 2">
    <name type="scientific">Sesamum angolense</name>
    <dbReference type="NCBI Taxonomy" id="2727404"/>
    <lineage>
        <taxon>Eukaryota</taxon>
        <taxon>Viridiplantae</taxon>
        <taxon>Streptophyta</taxon>
        <taxon>Embryophyta</taxon>
        <taxon>Tracheophyta</taxon>
        <taxon>Spermatophyta</taxon>
        <taxon>Magnoliopsida</taxon>
        <taxon>eudicotyledons</taxon>
        <taxon>Gunneridae</taxon>
        <taxon>Pentapetalae</taxon>
        <taxon>asterids</taxon>
        <taxon>lamiids</taxon>
        <taxon>Lamiales</taxon>
        <taxon>Pedaliaceae</taxon>
        <taxon>Sesamum</taxon>
    </lineage>
</organism>
<protein>
    <submittedName>
        <fullName evidence="1">Uncharacterized protein</fullName>
    </submittedName>
</protein>
<reference evidence="1" key="1">
    <citation type="submission" date="2020-06" db="EMBL/GenBank/DDBJ databases">
        <authorList>
            <person name="Li T."/>
            <person name="Hu X."/>
            <person name="Zhang T."/>
            <person name="Song X."/>
            <person name="Zhang H."/>
            <person name="Dai N."/>
            <person name="Sheng W."/>
            <person name="Hou X."/>
            <person name="Wei L."/>
        </authorList>
    </citation>
    <scope>NUCLEOTIDE SEQUENCE</scope>
    <source>
        <strain evidence="1">K16</strain>
        <tissue evidence="1">Leaf</tissue>
    </source>
</reference>
<dbReference type="PANTHER" id="PTHR10775">
    <property type="entry name" value="OS08G0208400 PROTEIN"/>
    <property type="match status" value="1"/>
</dbReference>
<sequence>MRGFMAEYYNWTSHDEDIVQDYFEAPSVPQVSEEPTPDGNIQAGPSYFASSHEGIHDDGTRSCPVDACTSSYVYGGGGPYDYDESGLADCFFNVVYATDQSLWDGCNQSQLGVVAELVDIKEDSHISEGIYDRISQWTNRILPSDHTLSGNYYNTKKLVKDLDLPVEKIHACKNGCMLYWKEDVDLEYCKFCGDGRYKLA</sequence>
<accession>A0AAE1XCJ9</accession>
<dbReference type="AlphaFoldDB" id="A0AAE1XCJ9"/>
<reference evidence="1" key="2">
    <citation type="journal article" date="2024" name="Plant">
        <title>Genomic evolution and insights into agronomic trait innovations of Sesamum species.</title>
        <authorList>
            <person name="Miao H."/>
            <person name="Wang L."/>
            <person name="Qu L."/>
            <person name="Liu H."/>
            <person name="Sun Y."/>
            <person name="Le M."/>
            <person name="Wang Q."/>
            <person name="Wei S."/>
            <person name="Zheng Y."/>
            <person name="Lin W."/>
            <person name="Duan Y."/>
            <person name="Cao H."/>
            <person name="Xiong S."/>
            <person name="Wang X."/>
            <person name="Wei L."/>
            <person name="Li C."/>
            <person name="Ma Q."/>
            <person name="Ju M."/>
            <person name="Zhao R."/>
            <person name="Li G."/>
            <person name="Mu C."/>
            <person name="Tian Q."/>
            <person name="Mei H."/>
            <person name="Zhang T."/>
            <person name="Gao T."/>
            <person name="Zhang H."/>
        </authorList>
    </citation>
    <scope>NUCLEOTIDE SEQUENCE</scope>
    <source>
        <strain evidence="1">K16</strain>
    </source>
</reference>
<keyword evidence="2" id="KW-1185">Reference proteome</keyword>
<dbReference type="EMBL" id="JACGWL010000001">
    <property type="protein sequence ID" value="KAK4409350.1"/>
    <property type="molecule type" value="Genomic_DNA"/>
</dbReference>
<dbReference type="PANTHER" id="PTHR10775:SF188">
    <property type="entry name" value="TRANSPOSASE-ASSOCIATED DOMAIN-CONTAINING PROTEIN"/>
    <property type="match status" value="1"/>
</dbReference>
<comment type="caution">
    <text evidence="1">The sequence shown here is derived from an EMBL/GenBank/DDBJ whole genome shotgun (WGS) entry which is preliminary data.</text>
</comment>
<dbReference type="Proteomes" id="UP001289374">
    <property type="component" value="Unassembled WGS sequence"/>
</dbReference>
<gene>
    <name evidence="1" type="ORF">Sango_0008000</name>
</gene>
<name>A0AAE1XCJ9_9LAMI</name>
<evidence type="ECO:0000313" key="2">
    <source>
        <dbReference type="Proteomes" id="UP001289374"/>
    </source>
</evidence>
<proteinExistence type="predicted"/>